<feature type="transmembrane region" description="Helical" evidence="19">
    <location>
        <begin position="277"/>
        <end position="295"/>
    </location>
</feature>
<dbReference type="EMBL" id="VOFY01000019">
    <property type="protein sequence ID" value="KAA8582665.1"/>
    <property type="molecule type" value="Genomic_DNA"/>
</dbReference>
<keyword evidence="13" id="KW-0115">cAMP biosynthesis</keyword>
<dbReference type="PROSITE" id="PS00452">
    <property type="entry name" value="GUANYLATE_CYCLASE_1"/>
    <property type="match status" value="2"/>
</dbReference>
<feature type="domain" description="Guanylate cyclase" evidence="20">
    <location>
        <begin position="467"/>
        <end position="594"/>
    </location>
</feature>
<feature type="region of interest" description="Disordered" evidence="18">
    <location>
        <begin position="121"/>
        <end position="214"/>
    </location>
</feature>
<keyword evidence="8" id="KW-0677">Repeat</keyword>
<dbReference type="PROSITE" id="PS50125">
    <property type="entry name" value="GUANYLATE_CYCLASE_2"/>
    <property type="match status" value="2"/>
</dbReference>
<evidence type="ECO:0000256" key="1">
    <source>
        <dbReference type="ARBA" id="ARBA00001593"/>
    </source>
</evidence>
<dbReference type="GO" id="GO:0035556">
    <property type="term" value="P:intracellular signal transduction"/>
    <property type="evidence" value="ECO:0007669"/>
    <property type="project" value="InterPro"/>
</dbReference>
<comment type="catalytic activity">
    <reaction evidence="1">
        <text>ATP = 3',5'-cyclic AMP + diphosphate</text>
        <dbReference type="Rhea" id="RHEA:15389"/>
        <dbReference type="ChEBI" id="CHEBI:30616"/>
        <dbReference type="ChEBI" id="CHEBI:33019"/>
        <dbReference type="ChEBI" id="CHEBI:58165"/>
        <dbReference type="EC" id="4.6.1.1"/>
    </reaction>
</comment>
<dbReference type="CDD" id="cd07302">
    <property type="entry name" value="CHD"/>
    <property type="match status" value="2"/>
</dbReference>
<feature type="transmembrane region" description="Helical" evidence="19">
    <location>
        <begin position="307"/>
        <end position="331"/>
    </location>
</feature>
<feature type="transmembrane region" description="Helical" evidence="19">
    <location>
        <begin position="783"/>
        <end position="806"/>
    </location>
</feature>
<dbReference type="GO" id="GO:0005886">
    <property type="term" value="C:plasma membrane"/>
    <property type="evidence" value="ECO:0007669"/>
    <property type="project" value="TreeGrafter"/>
</dbReference>
<keyword evidence="6 19" id="KW-0812">Transmembrane</keyword>
<evidence type="ECO:0000256" key="9">
    <source>
        <dbReference type="ARBA" id="ARBA00022741"/>
    </source>
</evidence>
<comment type="similarity">
    <text evidence="17">Belongs to the adenylyl cyclase class-4/guanylyl cyclase family.</text>
</comment>
<comment type="subcellular location">
    <subcellularLocation>
        <location evidence="4">Membrane</location>
        <topology evidence="4">Multi-pass membrane protein</topology>
    </subcellularLocation>
</comment>
<evidence type="ECO:0000256" key="12">
    <source>
        <dbReference type="ARBA" id="ARBA00022989"/>
    </source>
</evidence>
<keyword evidence="11" id="KW-0460">Magnesium</keyword>
<sequence length="1544" mass="170135">MPDELHGFQEKGRPGEEAPQVSLVPNVVVVSSDRAGKIPGGNILELDDLSQTKDGVKQSAQSSDINILQGNDAKLNASNPTAGSQSGLADSLVFVEVGVAKTAQATKPLEASSWLKGTCATPQATDHNAPFNSSSDRLRTDSTSLQTNGCSGLDGKSFEKRKTNSPVNFSETSLDTSNKNTKNSPDDGRGDSKPDFIVKPKAENSLSGSSPALPEVSFKVAQTRDSIDGRWDDNYGDEVGHEERQSNRSRQSVKEGVCCCYQAFNRAFLQCMEETPAMLSGLVLSLAFCVTLIVVTAATQKNIVSHVAALSVLCVVLCLSAILLVCLPWLATLRRCGGALALFVWGTLYVIAIVYIFTGAPVTTWEQVAFFLFLSLSVYTVLPLSMAWALIVGIGTSLSHIIIISVYLVANALLFVCVNCVGIFHMWMTKHYLRISNKKREKFSNIRSRKEIRKCQQEQLLLSVLPRILYADIVGFTKLASSCTPEELVAVLNKLFGRFDDIAKKNGCLRIKILGDCYYCVSGLPDPIPTHARNCVQMGLDMCTAISKLREATGVEISMRVGVHTGNVLCGVIGLQKWQYDVWSHDVTLANHMESGGLPGRVHITEETMQHLNGAYIVENGDGGSRDRLLEGRKTYLVIDPCKPNGISSTPKSANTLTSGETRLRASIRMSEYLQSWRTIHPFADLSDPNATPSKKKKGNVAMNQSHLSAEGPPGQKNSDGLVVHNGVRGSLETLDPLVIAGCQFLFCLSEVKGLHHSMSCIALIFVTLFAVQILVSKNNFEMAVSYGATFPVLVLLLSITFTGYLEKWQSKMPLSAQWISGLSRGFSTKAALRLFVVTLCVLLTLLMAILNYVFLPGNNCTSITNRTELEALKLYTGPYYLYCCLMAMLGVIVFIRTSLSVKVLLLTLAVVVYLALFLHVYAPRSSCLINLLYNNTKPGVLKDPQIMSGVWLVIFYIVCLILARQDELGCRVDFLLDRCFKSEREEMETMENINKLLLQNVLPLHVASFFMGKTVHNQDLYSQSYDCVCVMFASVPQFKEFYSESSANRDGLECLRFLNEIISDFDEILSKPKFCSVEKIKTIGSTYMAAAGLRHAPQQDEQKVSYSHVHSMVEFAIALMGKLELINKHSFNSFKLRIGINHGPVIAGVIGAHKPQYDIWGNSVNVASRMDSTGVLDKIQVTEETARIVESVGYTVTLRGVVHVKGKGELTTYFINTDQSKRRPPKMFLISRDMNVQDELEGTIRLLRGYICLEQDSGKNRGDSPWVKVLDNGIMLKIERKFLLEVPTDLNGLLEPVSDPEARLRLLNNPGKLQHFATLPVDYPLWVEVGQREELAEADLKYIGPLTRGSSAVLFGVQLKGSAVGRGTGNGSFKGHRLFTCPEACALFVPVSHIRLRHWSSDQDSDANERHRERVHRSNGHQSNNDRHPHQQQHSRHISFHQHRPSSPPQPHASGIVPRTAESAALTAKNQVQVQGPASPPPFHVGQRVCFPLEDNVYGGEVRFCGLLPGRSSSGMYVGVLLVSPQRRNSTVTTLHTKLPNPS</sequence>
<feature type="domain" description="Guanylate cyclase" evidence="20">
    <location>
        <begin position="1030"/>
        <end position="1172"/>
    </location>
</feature>
<feature type="transmembrane region" description="Helical" evidence="19">
    <location>
        <begin position="337"/>
        <end position="357"/>
    </location>
</feature>
<evidence type="ECO:0000256" key="7">
    <source>
        <dbReference type="ARBA" id="ARBA00022723"/>
    </source>
</evidence>
<feature type="region of interest" description="Disordered" evidence="18">
    <location>
        <begin position="688"/>
        <end position="716"/>
    </location>
</feature>
<dbReference type="FunFam" id="3.30.70.1230:FF:000003">
    <property type="entry name" value="Adenylate cyclase"/>
    <property type="match status" value="1"/>
</dbReference>
<feature type="transmembrane region" description="Helical" evidence="19">
    <location>
        <begin position="880"/>
        <end position="897"/>
    </location>
</feature>
<comment type="caution">
    <text evidence="21">The sequence shown here is derived from an EMBL/GenBank/DDBJ whole genome shotgun (WGS) entry which is preliminary data.</text>
</comment>
<reference evidence="21 22" key="1">
    <citation type="submission" date="2019-08" db="EMBL/GenBank/DDBJ databases">
        <title>A chromosome-level genome assembly, high-density linkage maps, and genome scans reveal the genomic architecture of hybrid incompatibilities underlying speciation via character displacement in darters (Percidae: Etheostominae).</title>
        <authorList>
            <person name="Moran R.L."/>
            <person name="Catchen J.M."/>
            <person name="Fuller R.C."/>
        </authorList>
    </citation>
    <scope>NUCLEOTIDE SEQUENCE [LARGE SCALE GENOMIC DNA]</scope>
    <source>
        <strain evidence="21">EspeVRDwgs_2016</strain>
        <tissue evidence="21">Muscle</tissue>
    </source>
</reference>
<dbReference type="GO" id="GO:0007189">
    <property type="term" value="P:adenylate cyclase-activating G protein-coupled receptor signaling pathway"/>
    <property type="evidence" value="ECO:0007669"/>
    <property type="project" value="TreeGrafter"/>
</dbReference>
<evidence type="ECO:0000256" key="14">
    <source>
        <dbReference type="ARBA" id="ARBA00023136"/>
    </source>
</evidence>
<feature type="compositionally biased region" description="Basic and acidic residues" evidence="18">
    <location>
        <begin position="184"/>
        <end position="202"/>
    </location>
</feature>
<dbReference type="GO" id="GO:0006171">
    <property type="term" value="P:cAMP biosynthetic process"/>
    <property type="evidence" value="ECO:0007669"/>
    <property type="project" value="UniProtKB-KW"/>
</dbReference>
<dbReference type="Pfam" id="PF01302">
    <property type="entry name" value="CAP_GLY"/>
    <property type="match status" value="1"/>
</dbReference>
<comment type="cofactor">
    <cofactor evidence="2">
        <name>Mn(2+)</name>
        <dbReference type="ChEBI" id="CHEBI:29035"/>
    </cofactor>
</comment>
<organism evidence="21 22">
    <name type="scientific">Etheostoma spectabile</name>
    <name type="common">orangethroat darter</name>
    <dbReference type="NCBI Taxonomy" id="54343"/>
    <lineage>
        <taxon>Eukaryota</taxon>
        <taxon>Metazoa</taxon>
        <taxon>Chordata</taxon>
        <taxon>Craniata</taxon>
        <taxon>Vertebrata</taxon>
        <taxon>Euteleostomi</taxon>
        <taxon>Actinopterygii</taxon>
        <taxon>Neopterygii</taxon>
        <taxon>Teleostei</taxon>
        <taxon>Neoteleostei</taxon>
        <taxon>Acanthomorphata</taxon>
        <taxon>Eupercaria</taxon>
        <taxon>Perciformes</taxon>
        <taxon>Percoidei</taxon>
        <taxon>Percidae</taxon>
        <taxon>Etheostomatinae</taxon>
        <taxon>Etheostoma</taxon>
    </lineage>
</organism>
<evidence type="ECO:0000256" key="3">
    <source>
        <dbReference type="ARBA" id="ARBA00001946"/>
    </source>
</evidence>
<name>A0A5J5CPQ2_9PERO</name>
<dbReference type="GO" id="GO:0004016">
    <property type="term" value="F:adenylate cyclase activity"/>
    <property type="evidence" value="ECO:0007669"/>
    <property type="project" value="UniProtKB-EC"/>
</dbReference>
<evidence type="ECO:0000313" key="22">
    <source>
        <dbReference type="Proteomes" id="UP000327493"/>
    </source>
</evidence>
<dbReference type="SMART" id="SM00044">
    <property type="entry name" value="CYCc"/>
    <property type="match status" value="2"/>
</dbReference>
<feature type="transmembrane region" description="Helical" evidence="19">
    <location>
        <begin position="759"/>
        <end position="777"/>
    </location>
</feature>
<feature type="compositionally biased region" description="Polar residues" evidence="18">
    <location>
        <begin position="121"/>
        <end position="132"/>
    </location>
</feature>
<evidence type="ECO:0000256" key="6">
    <source>
        <dbReference type="ARBA" id="ARBA00022692"/>
    </source>
</evidence>
<feature type="transmembrane region" description="Helical" evidence="19">
    <location>
        <begin position="401"/>
        <end position="428"/>
    </location>
</feature>
<dbReference type="SMART" id="SM01052">
    <property type="entry name" value="CAP_GLY"/>
    <property type="match status" value="2"/>
</dbReference>
<evidence type="ECO:0000259" key="20">
    <source>
        <dbReference type="PROSITE" id="PS50125"/>
    </source>
</evidence>
<accession>A0A5J5CPQ2</accession>
<evidence type="ECO:0000313" key="21">
    <source>
        <dbReference type="EMBL" id="KAA8582665.1"/>
    </source>
</evidence>
<dbReference type="GO" id="GO:0046872">
    <property type="term" value="F:metal ion binding"/>
    <property type="evidence" value="ECO:0007669"/>
    <property type="project" value="UniProtKB-KW"/>
</dbReference>
<feature type="region of interest" description="Disordered" evidence="18">
    <location>
        <begin position="1402"/>
        <end position="1457"/>
    </location>
</feature>
<evidence type="ECO:0000256" key="18">
    <source>
        <dbReference type="SAM" id="MobiDB-lite"/>
    </source>
</evidence>
<dbReference type="InterPro" id="IPR001054">
    <property type="entry name" value="A/G_cyclase"/>
</dbReference>
<evidence type="ECO:0000256" key="10">
    <source>
        <dbReference type="ARBA" id="ARBA00022840"/>
    </source>
</evidence>
<dbReference type="GO" id="GO:0007193">
    <property type="term" value="P:adenylate cyclase-inhibiting G protein-coupled receptor signaling pathway"/>
    <property type="evidence" value="ECO:0007669"/>
    <property type="project" value="TreeGrafter"/>
</dbReference>
<dbReference type="Gene3D" id="2.30.30.190">
    <property type="entry name" value="CAP Gly-rich-like domain"/>
    <property type="match status" value="2"/>
</dbReference>
<feature type="compositionally biased region" description="Polar residues" evidence="18">
    <location>
        <begin position="164"/>
        <end position="183"/>
    </location>
</feature>
<keyword evidence="15" id="KW-0325">Glycoprotein</keyword>
<feature type="transmembrane region" description="Helical" evidence="19">
    <location>
        <begin position="835"/>
        <end position="856"/>
    </location>
</feature>
<keyword evidence="22" id="KW-1185">Reference proteome</keyword>
<keyword evidence="14 19" id="KW-0472">Membrane</keyword>
<feature type="compositionally biased region" description="Basic and acidic residues" evidence="18">
    <location>
        <begin position="229"/>
        <end position="246"/>
    </location>
</feature>
<evidence type="ECO:0000256" key="17">
    <source>
        <dbReference type="RuleBase" id="RU000405"/>
    </source>
</evidence>
<dbReference type="Gene3D" id="3.30.70.1230">
    <property type="entry name" value="Nucleotide cyclase"/>
    <property type="match status" value="2"/>
</dbReference>
<dbReference type="PANTHER" id="PTHR45627:SF6">
    <property type="entry name" value="ADENYLATE CYCLASE TYPE 2"/>
    <property type="match status" value="1"/>
</dbReference>
<dbReference type="InterPro" id="IPR000938">
    <property type="entry name" value="CAP-Gly_domain"/>
</dbReference>
<protein>
    <recommendedName>
        <fullName evidence="5">adenylate cyclase</fullName>
        <ecNumber evidence="5">4.6.1.1</ecNumber>
    </recommendedName>
</protein>
<evidence type="ECO:0000256" key="19">
    <source>
        <dbReference type="SAM" id="Phobius"/>
    </source>
</evidence>
<dbReference type="Proteomes" id="UP000327493">
    <property type="component" value="Chromosome 19"/>
</dbReference>
<dbReference type="InterPro" id="IPR029787">
    <property type="entry name" value="Nucleotide_cyclase"/>
</dbReference>
<keyword evidence="12 19" id="KW-1133">Transmembrane helix</keyword>
<feature type="region of interest" description="Disordered" evidence="18">
    <location>
        <begin position="1"/>
        <end position="20"/>
    </location>
</feature>
<dbReference type="Pfam" id="PF00211">
    <property type="entry name" value="Guanylate_cyc"/>
    <property type="match status" value="2"/>
</dbReference>
<dbReference type="InterPro" id="IPR036859">
    <property type="entry name" value="CAP-Gly_dom_sf"/>
</dbReference>
<keyword evidence="10" id="KW-0067">ATP-binding</keyword>
<keyword evidence="7" id="KW-0479">Metal-binding</keyword>
<evidence type="ECO:0000256" key="16">
    <source>
        <dbReference type="ARBA" id="ARBA00023239"/>
    </source>
</evidence>
<dbReference type="InterPro" id="IPR018297">
    <property type="entry name" value="A/G_cyclase_CS"/>
</dbReference>
<evidence type="ECO:0000256" key="11">
    <source>
        <dbReference type="ARBA" id="ARBA00022842"/>
    </source>
</evidence>
<evidence type="ECO:0000256" key="4">
    <source>
        <dbReference type="ARBA" id="ARBA00004141"/>
    </source>
</evidence>
<dbReference type="SUPFAM" id="SSF55073">
    <property type="entry name" value="Nucleotide cyclase"/>
    <property type="match status" value="2"/>
</dbReference>
<keyword evidence="16 17" id="KW-0456">Lyase</keyword>
<comment type="cofactor">
    <cofactor evidence="3">
        <name>Mg(2+)</name>
        <dbReference type="ChEBI" id="CHEBI:18420"/>
    </cofactor>
</comment>
<evidence type="ECO:0000256" key="13">
    <source>
        <dbReference type="ARBA" id="ARBA00022998"/>
    </source>
</evidence>
<evidence type="ECO:0000256" key="15">
    <source>
        <dbReference type="ARBA" id="ARBA00023180"/>
    </source>
</evidence>
<feature type="transmembrane region" description="Helical" evidence="19">
    <location>
        <begin position="904"/>
        <end position="923"/>
    </location>
</feature>
<evidence type="ECO:0000256" key="8">
    <source>
        <dbReference type="ARBA" id="ARBA00022737"/>
    </source>
</evidence>
<gene>
    <name evidence="21" type="ORF">FQN60_006336</name>
</gene>
<dbReference type="EC" id="4.6.1.1" evidence="5"/>
<evidence type="ECO:0000256" key="5">
    <source>
        <dbReference type="ARBA" id="ARBA00012201"/>
    </source>
</evidence>
<feature type="transmembrane region" description="Helical" evidence="19">
    <location>
        <begin position="369"/>
        <end position="395"/>
    </location>
</feature>
<dbReference type="GO" id="GO:0005524">
    <property type="term" value="F:ATP binding"/>
    <property type="evidence" value="ECO:0007669"/>
    <property type="project" value="UniProtKB-KW"/>
</dbReference>
<feature type="region of interest" description="Disordered" evidence="18">
    <location>
        <begin position="229"/>
        <end position="248"/>
    </location>
</feature>
<feature type="compositionally biased region" description="Basic residues" evidence="18">
    <location>
        <begin position="1431"/>
        <end position="1445"/>
    </location>
</feature>
<dbReference type="SUPFAM" id="SSF74924">
    <property type="entry name" value="Cap-Gly domain"/>
    <property type="match status" value="2"/>
</dbReference>
<dbReference type="PANTHER" id="PTHR45627">
    <property type="entry name" value="ADENYLATE CYCLASE TYPE 1"/>
    <property type="match status" value="1"/>
</dbReference>
<evidence type="ECO:0000256" key="2">
    <source>
        <dbReference type="ARBA" id="ARBA00001936"/>
    </source>
</evidence>
<feature type="compositionally biased region" description="Basic and acidic residues" evidence="18">
    <location>
        <begin position="1"/>
        <end position="16"/>
    </location>
</feature>
<keyword evidence="9" id="KW-0547">Nucleotide-binding</keyword>
<proteinExistence type="inferred from homology"/>